<dbReference type="Pfam" id="PF08729">
    <property type="entry name" value="HUN"/>
    <property type="match status" value="1"/>
</dbReference>
<feature type="region of interest" description="Disordered" evidence="1">
    <location>
        <begin position="1"/>
        <end position="24"/>
    </location>
</feature>
<dbReference type="EMBL" id="PSQE01000001">
    <property type="protein sequence ID" value="RHN77898.1"/>
    <property type="molecule type" value="Genomic_DNA"/>
</dbReference>
<dbReference type="Proteomes" id="UP000002051">
    <property type="component" value="Unassembled WGS sequence"/>
</dbReference>
<feature type="compositionally biased region" description="Basic and acidic residues" evidence="1">
    <location>
        <begin position="754"/>
        <end position="763"/>
    </location>
</feature>
<feature type="compositionally biased region" description="Polar residues" evidence="1">
    <location>
        <begin position="516"/>
        <end position="526"/>
    </location>
</feature>
<evidence type="ECO:0000313" key="5">
    <source>
        <dbReference type="EnsemblPlants" id="KEH40497"/>
    </source>
</evidence>
<feature type="region of interest" description="Disordered" evidence="1">
    <location>
        <begin position="161"/>
        <end position="239"/>
    </location>
</feature>
<protein>
    <submittedName>
        <fullName evidence="3">Wound-responsive family protein</fullName>
    </submittedName>
</protein>
<feature type="domain" description="Hpc2-related" evidence="2">
    <location>
        <begin position="124"/>
        <end position="163"/>
    </location>
</feature>
<name>A0A072VFD1_MEDTR</name>
<dbReference type="AlphaFoldDB" id="A0A072VFD1"/>
<feature type="region of interest" description="Disordered" evidence="1">
    <location>
        <begin position="516"/>
        <end position="535"/>
    </location>
</feature>
<evidence type="ECO:0000256" key="1">
    <source>
        <dbReference type="SAM" id="MobiDB-lite"/>
    </source>
</evidence>
<feature type="compositionally biased region" description="Polar residues" evidence="1">
    <location>
        <begin position="651"/>
        <end position="665"/>
    </location>
</feature>
<accession>A0A072VFD1</accession>
<evidence type="ECO:0000313" key="3">
    <source>
        <dbReference type="EMBL" id="KEH40497.1"/>
    </source>
</evidence>
<dbReference type="EMBL" id="CM001217">
    <property type="protein sequence ID" value="KEH40497.1"/>
    <property type="molecule type" value="Genomic_DNA"/>
</dbReference>
<dbReference type="Proteomes" id="UP000265566">
    <property type="component" value="Chromosome 1"/>
</dbReference>
<feature type="compositionally biased region" description="Polar residues" evidence="1">
    <location>
        <begin position="807"/>
        <end position="823"/>
    </location>
</feature>
<dbReference type="PANTHER" id="PTHR21669:SF28">
    <property type="entry name" value="YEMANUCLEIN"/>
    <property type="match status" value="1"/>
</dbReference>
<feature type="region of interest" description="Disordered" evidence="1">
    <location>
        <begin position="311"/>
        <end position="347"/>
    </location>
</feature>
<reference evidence="4" key="4">
    <citation type="journal article" date="2018" name="Nat. Plants">
        <title>Whole-genome landscape of Medicago truncatula symbiotic genes.</title>
        <authorList>
            <person name="Pecrix Y."/>
            <person name="Gamas P."/>
            <person name="Carrere S."/>
        </authorList>
    </citation>
    <scope>NUCLEOTIDE SEQUENCE</scope>
    <source>
        <tissue evidence="4">Leaves</tissue>
    </source>
</reference>
<dbReference type="PANTHER" id="PTHR21669">
    <property type="entry name" value="CAPZ-INTERACTING PROTEIN AND RELATED PROTEINS"/>
    <property type="match status" value="1"/>
</dbReference>
<reference evidence="3 6" key="1">
    <citation type="journal article" date="2011" name="Nature">
        <title>The Medicago genome provides insight into the evolution of rhizobial symbioses.</title>
        <authorList>
            <person name="Young N.D."/>
            <person name="Debelle F."/>
            <person name="Oldroyd G.E."/>
            <person name="Geurts R."/>
            <person name="Cannon S.B."/>
            <person name="Udvardi M.K."/>
            <person name="Benedito V.A."/>
            <person name="Mayer K.F."/>
            <person name="Gouzy J."/>
            <person name="Schoof H."/>
            <person name="Van de Peer Y."/>
            <person name="Proost S."/>
            <person name="Cook D.R."/>
            <person name="Meyers B.C."/>
            <person name="Spannagl M."/>
            <person name="Cheung F."/>
            <person name="De Mita S."/>
            <person name="Krishnakumar V."/>
            <person name="Gundlach H."/>
            <person name="Zhou S."/>
            <person name="Mudge J."/>
            <person name="Bharti A.K."/>
            <person name="Murray J.D."/>
            <person name="Naoumkina M.A."/>
            <person name="Rosen B."/>
            <person name="Silverstein K.A."/>
            <person name="Tang H."/>
            <person name="Rombauts S."/>
            <person name="Zhao P.X."/>
            <person name="Zhou P."/>
            <person name="Barbe V."/>
            <person name="Bardou P."/>
            <person name="Bechner M."/>
            <person name="Bellec A."/>
            <person name="Berger A."/>
            <person name="Berges H."/>
            <person name="Bidwell S."/>
            <person name="Bisseling T."/>
            <person name="Choisne N."/>
            <person name="Couloux A."/>
            <person name="Denny R."/>
            <person name="Deshpande S."/>
            <person name="Dai X."/>
            <person name="Doyle J.J."/>
            <person name="Dudez A.M."/>
            <person name="Farmer A.D."/>
            <person name="Fouteau S."/>
            <person name="Franken C."/>
            <person name="Gibelin C."/>
            <person name="Gish J."/>
            <person name="Goldstein S."/>
            <person name="Gonzalez A.J."/>
            <person name="Green P.J."/>
            <person name="Hallab A."/>
            <person name="Hartog M."/>
            <person name="Hua A."/>
            <person name="Humphray S.J."/>
            <person name="Jeong D.H."/>
            <person name="Jing Y."/>
            <person name="Jocker A."/>
            <person name="Kenton S.M."/>
            <person name="Kim D.J."/>
            <person name="Klee K."/>
            <person name="Lai H."/>
            <person name="Lang C."/>
            <person name="Lin S."/>
            <person name="Macmil S.L."/>
            <person name="Magdelenat G."/>
            <person name="Matthews L."/>
            <person name="McCorrison J."/>
            <person name="Monaghan E.L."/>
            <person name="Mun J.H."/>
            <person name="Najar F.Z."/>
            <person name="Nicholson C."/>
            <person name="Noirot C."/>
            <person name="O'Bleness M."/>
            <person name="Paule C.R."/>
            <person name="Poulain J."/>
            <person name="Prion F."/>
            <person name="Qin B."/>
            <person name="Qu C."/>
            <person name="Retzel E.F."/>
            <person name="Riddle C."/>
            <person name="Sallet E."/>
            <person name="Samain S."/>
            <person name="Samson N."/>
            <person name="Sanders I."/>
            <person name="Saurat O."/>
            <person name="Scarpelli C."/>
            <person name="Schiex T."/>
            <person name="Segurens B."/>
            <person name="Severin A.J."/>
            <person name="Sherrier D.J."/>
            <person name="Shi R."/>
            <person name="Sims S."/>
            <person name="Singer S.R."/>
            <person name="Sinharoy S."/>
            <person name="Sterck L."/>
            <person name="Viollet A."/>
            <person name="Wang B.B."/>
            <person name="Wang K."/>
            <person name="Wang M."/>
            <person name="Wang X."/>
            <person name="Warfsmann J."/>
            <person name="Weissenbach J."/>
            <person name="White D.D."/>
            <person name="White J.D."/>
            <person name="Wiley G.B."/>
            <person name="Wincker P."/>
            <person name="Xing Y."/>
            <person name="Yang L."/>
            <person name="Yao Z."/>
            <person name="Ying F."/>
            <person name="Zhai J."/>
            <person name="Zhou L."/>
            <person name="Zuber A."/>
            <person name="Denarie J."/>
            <person name="Dixon R.A."/>
            <person name="May G.D."/>
            <person name="Schwartz D.C."/>
            <person name="Rogers J."/>
            <person name="Quetier F."/>
            <person name="Town C.D."/>
            <person name="Roe B.A."/>
        </authorList>
    </citation>
    <scope>NUCLEOTIDE SEQUENCE [LARGE SCALE GENOMIC DNA]</scope>
    <source>
        <strain evidence="3">A17</strain>
        <strain evidence="5 6">cv. Jemalong A17</strain>
    </source>
</reference>
<dbReference type="STRING" id="3880.A0A072VFD1"/>
<feature type="compositionally biased region" description="Basic and acidic residues" evidence="1">
    <location>
        <begin position="311"/>
        <end position="329"/>
    </location>
</feature>
<evidence type="ECO:0000313" key="6">
    <source>
        <dbReference type="Proteomes" id="UP000002051"/>
    </source>
</evidence>
<gene>
    <name evidence="5" type="primary">25482447</name>
    <name evidence="3" type="ordered locus">MTR_1g029680</name>
    <name evidence="4" type="ORF">MtrunA17_Chr1g0159681</name>
</gene>
<dbReference type="GO" id="GO:0005634">
    <property type="term" value="C:nucleus"/>
    <property type="evidence" value="ECO:0000318"/>
    <property type="project" value="GO_Central"/>
</dbReference>
<evidence type="ECO:0000259" key="2">
    <source>
        <dbReference type="Pfam" id="PF08729"/>
    </source>
</evidence>
<reference evidence="3 6" key="2">
    <citation type="journal article" date="2014" name="BMC Genomics">
        <title>An improved genome release (version Mt4.0) for the model legume Medicago truncatula.</title>
        <authorList>
            <person name="Tang H."/>
            <person name="Krishnakumar V."/>
            <person name="Bidwell S."/>
            <person name="Rosen B."/>
            <person name="Chan A."/>
            <person name="Zhou S."/>
            <person name="Gentzbittel L."/>
            <person name="Childs K.L."/>
            <person name="Yandell M."/>
            <person name="Gundlach H."/>
            <person name="Mayer K.F."/>
            <person name="Schwartz D.C."/>
            <person name="Town C.D."/>
        </authorList>
    </citation>
    <scope>GENOME REANNOTATION</scope>
    <source>
        <strain evidence="3">A17</strain>
        <strain evidence="5 6">cv. Jemalong A17</strain>
    </source>
</reference>
<dbReference type="HOGENOM" id="CLU_016217_1_0_1"/>
<dbReference type="EnsemblPlants" id="KEH40497">
    <property type="protein sequence ID" value="KEH40497"/>
    <property type="gene ID" value="MTR_1g029680"/>
</dbReference>
<dbReference type="KEGG" id="mtr:25482447"/>
<keyword evidence="6" id="KW-1185">Reference proteome</keyword>
<sequence>MTDDNSNLSAAAGGDSSRPPSTFVKIGDRTRFTVELREGETTIVSWKKLLKDANKVNDGSSSAAIEQVPKANHALEARIGSGQTENKEEDAPQTNRFSAVIEKIERLYMGNDSSDEEDLPVVPDDQYDTEDSFIDDAELDEYFEVDNSAIKHDGFFVNRGKLERLNEPSALPNQPEKKKRRKDISKNPGENVDGHVPNKRVKVGKTAAGKTASLPVKNTVDSSQNLAVPGEHDEDLKSQNQFEISGITLKKKTADTRPISDPSLCLKASNNDVPSVVVCLKASDNDVPSVVEAKDADKQKTGVLQSKTRVDKNKDASGVHDTADQKYQEKSVYAHSKPQPGRTPSRADCLENTGGSTDKNGIDELPDLNLSEGKSVMQAPKSKNMLKKDCSALRPKSTILEKAVQDLEKTVAESRPPIMEKQEVDSTSQAIKRRLPREIKLKLAKVARLAASQGKVSQELINRLMSILGHLIQLRTLKRNLKIMINMGLSAKKEKDDRFQQKKKEVIEMIKMQAPSIDSEQRQQAGVSGDQELGSDGKAISKRNFSMDTALEDKICDLYDLFVDGLDETAGPIIRKLYAELAALWPNGCMDNHGIKGAIVRAKERRRALHNRNKDQEKIKRKKLLAPRREENVELDTSSQQKMRERLAPESSIQTSLNKAVSKTVTDVRVLSPPVNVTKTEKAKGRSSSPVNGPNKEKAKGRSSSPVNGSNKEKAKGSSNPVNGPNKEKTKGSSNPVSGPKKEKAKGSSSCSPDDARVKDGVLTKKVMKKRKTESELEGTHCRPQKLASLKVEDRPQSVKQSAVVPSKSNIQSTSLPGVEQSS</sequence>
<proteinExistence type="predicted"/>
<dbReference type="GO" id="GO:0006325">
    <property type="term" value="P:chromatin organization"/>
    <property type="evidence" value="ECO:0000318"/>
    <property type="project" value="GO_Central"/>
</dbReference>
<evidence type="ECO:0000313" key="4">
    <source>
        <dbReference type="EMBL" id="RHN77898.1"/>
    </source>
</evidence>
<organism evidence="3 6">
    <name type="scientific">Medicago truncatula</name>
    <name type="common">Barrel medic</name>
    <name type="synonym">Medicago tribuloides</name>
    <dbReference type="NCBI Taxonomy" id="3880"/>
    <lineage>
        <taxon>Eukaryota</taxon>
        <taxon>Viridiplantae</taxon>
        <taxon>Streptophyta</taxon>
        <taxon>Embryophyta</taxon>
        <taxon>Tracheophyta</taxon>
        <taxon>Spermatophyta</taxon>
        <taxon>Magnoliopsida</taxon>
        <taxon>eudicotyledons</taxon>
        <taxon>Gunneridae</taxon>
        <taxon>Pentapetalae</taxon>
        <taxon>rosids</taxon>
        <taxon>fabids</taxon>
        <taxon>Fabales</taxon>
        <taxon>Fabaceae</taxon>
        <taxon>Papilionoideae</taxon>
        <taxon>50 kb inversion clade</taxon>
        <taxon>NPAAA clade</taxon>
        <taxon>Hologalegina</taxon>
        <taxon>IRL clade</taxon>
        <taxon>Trifolieae</taxon>
        <taxon>Medicago</taxon>
    </lineage>
</organism>
<dbReference type="Gramene" id="rna1402">
    <property type="protein sequence ID" value="RHN77898.1"/>
    <property type="gene ID" value="gene1402"/>
</dbReference>
<feature type="region of interest" description="Disordered" evidence="1">
    <location>
        <begin position="607"/>
        <end position="823"/>
    </location>
</feature>
<reference evidence="5" key="3">
    <citation type="submission" date="2015-04" db="UniProtKB">
        <authorList>
            <consortium name="EnsemblPlants"/>
        </authorList>
    </citation>
    <scope>IDENTIFICATION</scope>
    <source>
        <strain evidence="5">cv. Jemalong A17</strain>
    </source>
</reference>
<dbReference type="InterPro" id="IPR014840">
    <property type="entry name" value="HRD"/>
</dbReference>
<dbReference type="OrthoDB" id="68076at2759"/>